<dbReference type="Proteomes" id="UP000481153">
    <property type="component" value="Unassembled WGS sequence"/>
</dbReference>
<feature type="compositionally biased region" description="Low complexity" evidence="1">
    <location>
        <begin position="198"/>
        <end position="223"/>
    </location>
</feature>
<sequence length="257" mass="26400">MSTPTTVVYTFNPASSGGVSGTITTVVGAPGSAEIKANLDLTNANWSALQAFDGNCTGSPVTEFTWHIHSVWNNTKSSEFTTGCSLAKAGNHYDPDFACGPNSEYIKDPKCAGKTYACNTTTYAANPSACEKGDLSGHVGKMKATDGKIVASWSDKGNYPSVAEHKPTWNIMLHAVCGSVTPRFICATGAVSTESLDAGSNSTNATNPSTTKANEVTTPAPGTVTTTTAAPTTTKANSAVKVSVLAALSMAVLAALF</sequence>
<dbReference type="AlphaFoldDB" id="A0A6G0WGC6"/>
<protein>
    <recommendedName>
        <fullName evidence="4">Superoxide dismutase copper/zinc binding domain-containing protein</fullName>
    </recommendedName>
</protein>
<evidence type="ECO:0000256" key="1">
    <source>
        <dbReference type="SAM" id="MobiDB-lite"/>
    </source>
</evidence>
<accession>A0A6G0WGC6</accession>
<dbReference type="EMBL" id="VJMJ01000230">
    <property type="protein sequence ID" value="KAF0725936.1"/>
    <property type="molecule type" value="Genomic_DNA"/>
</dbReference>
<dbReference type="GO" id="GO:0006801">
    <property type="term" value="P:superoxide metabolic process"/>
    <property type="evidence" value="ECO:0007669"/>
    <property type="project" value="InterPro"/>
</dbReference>
<proteinExistence type="predicted"/>
<name>A0A6G0WGC6_9STRA</name>
<reference evidence="2 3" key="1">
    <citation type="submission" date="2019-07" db="EMBL/GenBank/DDBJ databases">
        <title>Genomics analysis of Aphanomyces spp. identifies a new class of oomycete effector associated with host adaptation.</title>
        <authorList>
            <person name="Gaulin E."/>
        </authorList>
    </citation>
    <scope>NUCLEOTIDE SEQUENCE [LARGE SCALE GENOMIC DNA]</scope>
    <source>
        <strain evidence="2 3">ATCC 201684</strain>
    </source>
</reference>
<dbReference type="GO" id="GO:0046872">
    <property type="term" value="F:metal ion binding"/>
    <property type="evidence" value="ECO:0007669"/>
    <property type="project" value="InterPro"/>
</dbReference>
<gene>
    <name evidence="2" type="ORF">Ae201684_015706</name>
</gene>
<organism evidence="2 3">
    <name type="scientific">Aphanomyces euteiches</name>
    <dbReference type="NCBI Taxonomy" id="100861"/>
    <lineage>
        <taxon>Eukaryota</taxon>
        <taxon>Sar</taxon>
        <taxon>Stramenopiles</taxon>
        <taxon>Oomycota</taxon>
        <taxon>Saprolegniomycetes</taxon>
        <taxon>Saprolegniales</taxon>
        <taxon>Verrucalvaceae</taxon>
        <taxon>Aphanomyces</taxon>
    </lineage>
</organism>
<evidence type="ECO:0000313" key="2">
    <source>
        <dbReference type="EMBL" id="KAF0725936.1"/>
    </source>
</evidence>
<comment type="caution">
    <text evidence="2">The sequence shown here is derived from an EMBL/GenBank/DDBJ whole genome shotgun (WGS) entry which is preliminary data.</text>
</comment>
<dbReference type="VEuPathDB" id="FungiDB:AeMF1_009507"/>
<dbReference type="Gene3D" id="2.60.40.200">
    <property type="entry name" value="Superoxide dismutase, copper/zinc binding domain"/>
    <property type="match status" value="1"/>
</dbReference>
<evidence type="ECO:0008006" key="4">
    <source>
        <dbReference type="Google" id="ProtNLM"/>
    </source>
</evidence>
<keyword evidence="3" id="KW-1185">Reference proteome</keyword>
<feature type="region of interest" description="Disordered" evidence="1">
    <location>
        <begin position="195"/>
        <end position="223"/>
    </location>
</feature>
<dbReference type="InterPro" id="IPR036423">
    <property type="entry name" value="SOD-like_Cu/Zn_dom_sf"/>
</dbReference>
<evidence type="ECO:0000313" key="3">
    <source>
        <dbReference type="Proteomes" id="UP000481153"/>
    </source>
</evidence>